<feature type="transmembrane region" description="Helical" evidence="1">
    <location>
        <begin position="219"/>
        <end position="239"/>
    </location>
</feature>
<feature type="transmembrane region" description="Helical" evidence="1">
    <location>
        <begin position="47"/>
        <end position="69"/>
    </location>
</feature>
<reference evidence="4" key="1">
    <citation type="journal article" date="2019" name="Int. J. Syst. Evol. Microbiol.">
        <title>The Global Catalogue of Microorganisms (GCM) 10K type strain sequencing project: providing services to taxonomists for standard genome sequencing and annotation.</title>
        <authorList>
            <consortium name="The Broad Institute Genomics Platform"/>
            <consortium name="The Broad Institute Genome Sequencing Center for Infectious Disease"/>
            <person name="Wu L."/>
            <person name="Ma J."/>
        </authorList>
    </citation>
    <scope>NUCLEOTIDE SEQUENCE [LARGE SCALE GENOMIC DNA]</scope>
    <source>
        <strain evidence="4">JCM 17190</strain>
    </source>
</reference>
<feature type="transmembrane region" description="Helical" evidence="1">
    <location>
        <begin position="130"/>
        <end position="149"/>
    </location>
</feature>
<evidence type="ECO:0000259" key="2">
    <source>
        <dbReference type="Pfam" id="PF07786"/>
    </source>
</evidence>
<sequence>MSRPRIAALDLARTAALLGMVAYHFVYDLALFNFLPPRQPFTPFWKGLAVLTAGSFLFLAGVSLHLAHARGLRWPAFRARLLRILAAALLITVVSYLYMPDRFIHFGILHAIATASVIGLAFLRVPVWGVILAAIAAFFAPNVLTSDFFSPDYWHWTGLAPKARPALDFVPLFPWIAPFLAGMAVSKAATNTGLWTALQSRATPSRAMRILAWPGRHTLIIYLLHQPLLVGLVAGAAALV</sequence>
<dbReference type="RefSeq" id="WP_344845475.1">
    <property type="nucleotide sequence ID" value="NZ_BAABDF010000006.1"/>
</dbReference>
<evidence type="ECO:0000313" key="4">
    <source>
        <dbReference type="Proteomes" id="UP001399917"/>
    </source>
</evidence>
<feature type="transmembrane region" description="Helical" evidence="1">
    <location>
        <begin position="81"/>
        <end position="98"/>
    </location>
</feature>
<evidence type="ECO:0000256" key="1">
    <source>
        <dbReference type="SAM" id="Phobius"/>
    </source>
</evidence>
<dbReference type="InterPro" id="IPR012429">
    <property type="entry name" value="HGSNAT_cat"/>
</dbReference>
<feature type="transmembrane region" description="Helical" evidence="1">
    <location>
        <begin position="7"/>
        <end position="27"/>
    </location>
</feature>
<evidence type="ECO:0000313" key="3">
    <source>
        <dbReference type="EMBL" id="GAA3864595.1"/>
    </source>
</evidence>
<keyword evidence="1" id="KW-0472">Membrane</keyword>
<protein>
    <recommendedName>
        <fullName evidence="2">Heparan-alpha-glucosaminide N-acetyltransferase catalytic domain-containing protein</fullName>
    </recommendedName>
</protein>
<dbReference type="EMBL" id="BAABDF010000006">
    <property type="protein sequence ID" value="GAA3864595.1"/>
    <property type="molecule type" value="Genomic_DNA"/>
</dbReference>
<feature type="transmembrane region" description="Helical" evidence="1">
    <location>
        <begin position="175"/>
        <end position="198"/>
    </location>
</feature>
<gene>
    <name evidence="3" type="ORF">GCM10022404_13650</name>
</gene>
<comment type="caution">
    <text evidence="3">The sequence shown here is derived from an EMBL/GenBank/DDBJ whole genome shotgun (WGS) entry which is preliminary data.</text>
</comment>
<proteinExistence type="predicted"/>
<organism evidence="3 4">
    <name type="scientific">Celeribacter arenosi</name>
    <dbReference type="NCBI Taxonomy" id="792649"/>
    <lineage>
        <taxon>Bacteria</taxon>
        <taxon>Pseudomonadati</taxon>
        <taxon>Pseudomonadota</taxon>
        <taxon>Alphaproteobacteria</taxon>
        <taxon>Rhodobacterales</taxon>
        <taxon>Roseobacteraceae</taxon>
        <taxon>Celeribacter</taxon>
    </lineage>
</organism>
<keyword evidence="1" id="KW-1133">Transmembrane helix</keyword>
<accession>A0ABP7K3E4</accession>
<feature type="domain" description="Heparan-alpha-glucosaminide N-acetyltransferase catalytic" evidence="2">
    <location>
        <begin position="5"/>
        <end position="227"/>
    </location>
</feature>
<feature type="transmembrane region" description="Helical" evidence="1">
    <location>
        <begin position="104"/>
        <end position="123"/>
    </location>
</feature>
<keyword evidence="4" id="KW-1185">Reference proteome</keyword>
<name>A0ABP7K3E4_9RHOB</name>
<dbReference type="Pfam" id="PF07786">
    <property type="entry name" value="HGSNAT_cat"/>
    <property type="match status" value="1"/>
</dbReference>
<dbReference type="Proteomes" id="UP001399917">
    <property type="component" value="Unassembled WGS sequence"/>
</dbReference>
<keyword evidence="1" id="KW-0812">Transmembrane</keyword>